<reference evidence="3" key="1">
    <citation type="submission" date="2016-06" db="EMBL/GenBank/DDBJ databases">
        <authorList>
            <person name="Varghese N."/>
            <person name="Submissions Spin"/>
        </authorList>
    </citation>
    <scope>NUCLEOTIDE SEQUENCE [LARGE SCALE GENOMIC DNA]</scope>
    <source>
        <strain evidence="3">DSM 43817</strain>
    </source>
</reference>
<dbReference type="Proteomes" id="UP000198959">
    <property type="component" value="Unassembled WGS sequence"/>
</dbReference>
<proteinExistence type="predicted"/>
<sequence>MTRHCQHQIERETVERLLDGTAVDRRRVPEGLVRLLDAVRAAPLPDELRGEPAAVRAFHTARLAPAHPPPVPPARRGVLVQLLPLKTAVAALAVAATGGMALAAVQGALPNPLRPTSPLPNTTTDGGPGRSGPQPSASPDGEPSTPAGRTPGPEPSPGTPGAESTTGPGRPMPRTAPGRPGGSLPTPTLHPGIPTDRPTVPIVPPSQPPGGLTGQIAPPVGPSVDLPVGRPTAGASVLPQVDGAASSPDPSLEQARADPGAVGG</sequence>
<accession>A0A1C6SRQ9</accession>
<name>A0A1C6SRQ9_9ACTN</name>
<dbReference type="STRING" id="145854.GA0074692_3288"/>
<dbReference type="EMBL" id="FMHW01000002">
    <property type="protein sequence ID" value="SCL32334.1"/>
    <property type="molecule type" value="Genomic_DNA"/>
</dbReference>
<protein>
    <submittedName>
        <fullName evidence="2">Uncharacterized protein</fullName>
    </submittedName>
</protein>
<feature type="region of interest" description="Disordered" evidence="1">
    <location>
        <begin position="110"/>
        <end position="264"/>
    </location>
</feature>
<dbReference type="OrthoDB" id="3405601at2"/>
<evidence type="ECO:0000256" key="1">
    <source>
        <dbReference type="SAM" id="MobiDB-lite"/>
    </source>
</evidence>
<organism evidence="2 3">
    <name type="scientific">Micromonospora pallida</name>
    <dbReference type="NCBI Taxonomy" id="145854"/>
    <lineage>
        <taxon>Bacteria</taxon>
        <taxon>Bacillati</taxon>
        <taxon>Actinomycetota</taxon>
        <taxon>Actinomycetes</taxon>
        <taxon>Micromonosporales</taxon>
        <taxon>Micromonosporaceae</taxon>
        <taxon>Micromonospora</taxon>
    </lineage>
</organism>
<evidence type="ECO:0000313" key="2">
    <source>
        <dbReference type="EMBL" id="SCL32334.1"/>
    </source>
</evidence>
<keyword evidence="3" id="KW-1185">Reference proteome</keyword>
<dbReference type="RefSeq" id="WP_141725304.1">
    <property type="nucleotide sequence ID" value="NZ_FMHW01000002.1"/>
</dbReference>
<dbReference type="AlphaFoldDB" id="A0A1C6SRQ9"/>
<gene>
    <name evidence="2" type="ORF">GA0074692_3288</name>
</gene>
<evidence type="ECO:0000313" key="3">
    <source>
        <dbReference type="Proteomes" id="UP000198959"/>
    </source>
</evidence>